<dbReference type="PANTHER" id="PTHR13490:SF0">
    <property type="entry name" value="SMALL RIBOSOMAL SUBUNIT PROTEIN MS35"/>
    <property type="match status" value="1"/>
</dbReference>
<accession>A0ABD3M8U0</accession>
<sequence>MTIAASSRSSSNALHLHLGRRFLPRASSPRFEGAAALTTLRINHAHGVVASSPSTLAVNNASIFSFRRQHQFQPKSSMGVPSMISRSNSTSAFDTPTYSFLRNNITMPFENKSGRRRGGGGGGVGRPDYTSPYSQFFNNIEAGRTSLGTTKAMEQRVFELQEQRLQCGIPESELRFRTVSYGRFALPPYVAPGEHRVTVKVALSAIPFENDNEKEIFLEIVGSRYNPKKGDLQLSSEKFASRIENKRYLVDMIEKIVMNARKLAKEFDAEDGKAKATAK</sequence>
<dbReference type="Proteomes" id="UP001530293">
    <property type="component" value="Unassembled WGS sequence"/>
</dbReference>
<keyword evidence="3" id="KW-1185">Reference proteome</keyword>
<dbReference type="InterPro" id="IPR019349">
    <property type="entry name" value="Ribosomal_mS35_mit"/>
</dbReference>
<feature type="domain" description="Small ribosomal subunit protein mS35 mitochondrial conserved" evidence="1">
    <location>
        <begin position="191"/>
        <end position="268"/>
    </location>
</feature>
<comment type="caution">
    <text evidence="2">The sequence shown here is derived from an EMBL/GenBank/DDBJ whole genome shotgun (WGS) entry which is preliminary data.</text>
</comment>
<protein>
    <recommendedName>
        <fullName evidence="1">Small ribosomal subunit protein mS35 mitochondrial conserved domain-containing protein</fullName>
    </recommendedName>
</protein>
<evidence type="ECO:0000259" key="1">
    <source>
        <dbReference type="Pfam" id="PF10213"/>
    </source>
</evidence>
<evidence type="ECO:0000313" key="3">
    <source>
        <dbReference type="Proteomes" id="UP001530293"/>
    </source>
</evidence>
<dbReference type="InterPro" id="IPR039848">
    <property type="entry name" value="Ribosomal_mS35_mt"/>
</dbReference>
<evidence type="ECO:0000313" key="2">
    <source>
        <dbReference type="EMBL" id="KAL3760168.1"/>
    </source>
</evidence>
<dbReference type="AlphaFoldDB" id="A0ABD3M8U0"/>
<dbReference type="PANTHER" id="PTHR13490">
    <property type="entry name" value="MITOCHONDRIAL 28S RIBOSOMAL PROTEIN S28"/>
    <property type="match status" value="1"/>
</dbReference>
<name>A0ABD3M8U0_9STRA</name>
<dbReference type="Pfam" id="PF10213">
    <property type="entry name" value="MRP-S28"/>
    <property type="match status" value="1"/>
</dbReference>
<organism evidence="2 3">
    <name type="scientific">Discostella pseudostelligera</name>
    <dbReference type="NCBI Taxonomy" id="259834"/>
    <lineage>
        <taxon>Eukaryota</taxon>
        <taxon>Sar</taxon>
        <taxon>Stramenopiles</taxon>
        <taxon>Ochrophyta</taxon>
        <taxon>Bacillariophyta</taxon>
        <taxon>Coscinodiscophyceae</taxon>
        <taxon>Thalassiosirophycidae</taxon>
        <taxon>Stephanodiscales</taxon>
        <taxon>Stephanodiscaceae</taxon>
        <taxon>Discostella</taxon>
    </lineage>
</organism>
<gene>
    <name evidence="2" type="ORF">ACHAWU_002239</name>
</gene>
<dbReference type="EMBL" id="JALLBG020000192">
    <property type="protein sequence ID" value="KAL3760168.1"/>
    <property type="molecule type" value="Genomic_DNA"/>
</dbReference>
<proteinExistence type="predicted"/>
<reference evidence="2 3" key="1">
    <citation type="submission" date="2024-10" db="EMBL/GenBank/DDBJ databases">
        <title>Updated reference genomes for cyclostephanoid diatoms.</title>
        <authorList>
            <person name="Roberts W.R."/>
            <person name="Alverson A.J."/>
        </authorList>
    </citation>
    <scope>NUCLEOTIDE SEQUENCE [LARGE SCALE GENOMIC DNA]</scope>
    <source>
        <strain evidence="2 3">AJA232-27</strain>
    </source>
</reference>